<proteinExistence type="predicted"/>
<evidence type="ECO:0000256" key="1">
    <source>
        <dbReference type="SAM" id="MobiDB-lite"/>
    </source>
</evidence>
<evidence type="ECO:0000313" key="2">
    <source>
        <dbReference type="EMBL" id="EIN04512.1"/>
    </source>
</evidence>
<reference evidence="3" key="1">
    <citation type="journal article" date="2012" name="Science">
        <title>The Paleozoic origin of enzymatic lignin decomposition reconstructed from 31 fungal genomes.</title>
        <authorList>
            <person name="Floudas D."/>
            <person name="Binder M."/>
            <person name="Riley R."/>
            <person name="Barry K."/>
            <person name="Blanchette R.A."/>
            <person name="Henrissat B."/>
            <person name="Martinez A.T."/>
            <person name="Otillar R."/>
            <person name="Spatafora J.W."/>
            <person name="Yadav J.S."/>
            <person name="Aerts A."/>
            <person name="Benoit I."/>
            <person name="Boyd A."/>
            <person name="Carlson A."/>
            <person name="Copeland A."/>
            <person name="Coutinho P.M."/>
            <person name="de Vries R.P."/>
            <person name="Ferreira P."/>
            <person name="Findley K."/>
            <person name="Foster B."/>
            <person name="Gaskell J."/>
            <person name="Glotzer D."/>
            <person name="Gorecki P."/>
            <person name="Heitman J."/>
            <person name="Hesse C."/>
            <person name="Hori C."/>
            <person name="Igarashi K."/>
            <person name="Jurgens J.A."/>
            <person name="Kallen N."/>
            <person name="Kersten P."/>
            <person name="Kohler A."/>
            <person name="Kuees U."/>
            <person name="Kumar T.K.A."/>
            <person name="Kuo A."/>
            <person name="LaButti K."/>
            <person name="Larrondo L.F."/>
            <person name="Lindquist E."/>
            <person name="Ling A."/>
            <person name="Lombard V."/>
            <person name="Lucas S."/>
            <person name="Lundell T."/>
            <person name="Martin R."/>
            <person name="McLaughlin D.J."/>
            <person name="Morgenstern I."/>
            <person name="Morin E."/>
            <person name="Murat C."/>
            <person name="Nagy L.G."/>
            <person name="Nolan M."/>
            <person name="Ohm R.A."/>
            <person name="Patyshakuliyeva A."/>
            <person name="Rokas A."/>
            <person name="Ruiz-Duenas F.J."/>
            <person name="Sabat G."/>
            <person name="Salamov A."/>
            <person name="Samejima M."/>
            <person name="Schmutz J."/>
            <person name="Slot J.C."/>
            <person name="St John F."/>
            <person name="Stenlid J."/>
            <person name="Sun H."/>
            <person name="Sun S."/>
            <person name="Syed K."/>
            <person name="Tsang A."/>
            <person name="Wiebenga A."/>
            <person name="Young D."/>
            <person name="Pisabarro A."/>
            <person name="Eastwood D.C."/>
            <person name="Martin F."/>
            <person name="Cullen D."/>
            <person name="Grigoriev I.V."/>
            <person name="Hibbett D.S."/>
        </authorList>
    </citation>
    <scope>NUCLEOTIDE SEQUENCE [LARGE SCALE GENOMIC DNA]</scope>
    <source>
        <strain evidence="3">HHB-11173 SS5</strain>
    </source>
</reference>
<dbReference type="RefSeq" id="XP_007388307.1">
    <property type="nucleotide sequence ID" value="XM_007388245.1"/>
</dbReference>
<accession>R7S3Y6</accession>
<sequence>MAIPSFPRQPPASPPASLLLSASAQRRARAANAVVLGVVSSPRSLLPTAPSATALAARARCRLPSRPRTPPSPEREPPTRSRSSPNALAPALRSAPSASRQCGRVRRRLPSRPRTPPSFEREPPTRSRSASPLTLAAPFARRRARAANAVAFGVASQPLAPPSSNAEREPPNAAPCSVRIGFGKADSAPFAPGKGNNVSSPIPTTPGALTKSPGTPSGVSGMDVQLQSTPTRALWIGVDDHSGWLGNTVVQTLFEKCFPTPRMSVVLT</sequence>
<dbReference type="EMBL" id="JH687554">
    <property type="protein sequence ID" value="EIN04512.1"/>
    <property type="molecule type" value="Genomic_DNA"/>
</dbReference>
<dbReference type="HOGENOM" id="CLU_1038766_0_0_1"/>
<gene>
    <name evidence="2" type="ORF">PUNSTDRAFT_146471</name>
</gene>
<dbReference type="AlphaFoldDB" id="R7S3Y6"/>
<dbReference type="Proteomes" id="UP000054196">
    <property type="component" value="Unassembled WGS sequence"/>
</dbReference>
<feature type="region of interest" description="Disordered" evidence="1">
    <location>
        <begin position="187"/>
        <end position="223"/>
    </location>
</feature>
<feature type="region of interest" description="Disordered" evidence="1">
    <location>
        <begin position="61"/>
        <end position="133"/>
    </location>
</feature>
<name>R7S3Y6_PUNST</name>
<keyword evidence="3" id="KW-1185">Reference proteome</keyword>
<dbReference type="KEGG" id="psq:PUNSTDRAFT_146471"/>
<dbReference type="GeneID" id="18881651"/>
<organism evidence="2 3">
    <name type="scientific">Punctularia strigosozonata (strain HHB-11173)</name>
    <name type="common">White-rot fungus</name>
    <dbReference type="NCBI Taxonomy" id="741275"/>
    <lineage>
        <taxon>Eukaryota</taxon>
        <taxon>Fungi</taxon>
        <taxon>Dikarya</taxon>
        <taxon>Basidiomycota</taxon>
        <taxon>Agaricomycotina</taxon>
        <taxon>Agaricomycetes</taxon>
        <taxon>Corticiales</taxon>
        <taxon>Punctulariaceae</taxon>
        <taxon>Punctularia</taxon>
    </lineage>
</organism>
<protein>
    <submittedName>
        <fullName evidence="2">Uncharacterized protein</fullName>
    </submittedName>
</protein>
<feature type="compositionally biased region" description="Low complexity" evidence="1">
    <location>
        <begin position="80"/>
        <end position="100"/>
    </location>
</feature>
<evidence type="ECO:0000313" key="3">
    <source>
        <dbReference type="Proteomes" id="UP000054196"/>
    </source>
</evidence>